<keyword evidence="4" id="KW-1185">Reference proteome</keyword>
<gene>
    <name evidence="3" type="ORF">DSLASN_19540</name>
</gene>
<dbReference type="EMBL" id="AP024488">
    <property type="protein sequence ID" value="BCS96322.1"/>
    <property type="molecule type" value="Genomic_DNA"/>
</dbReference>
<evidence type="ECO:0000313" key="4">
    <source>
        <dbReference type="Proteomes" id="UP001320148"/>
    </source>
</evidence>
<reference evidence="3 4" key="1">
    <citation type="submission" date="2021-02" db="EMBL/GenBank/DDBJ databases">
        <title>Complete genome of Desulfoluna sp. strain ASN36.</title>
        <authorList>
            <person name="Takahashi A."/>
            <person name="Kojima H."/>
            <person name="Fukui M."/>
        </authorList>
    </citation>
    <scope>NUCLEOTIDE SEQUENCE [LARGE SCALE GENOMIC DNA]</scope>
    <source>
        <strain evidence="3 4">ASN36</strain>
    </source>
</reference>
<dbReference type="SUPFAM" id="SSF55486">
    <property type="entry name" value="Metalloproteases ('zincins'), catalytic domain"/>
    <property type="match status" value="1"/>
</dbReference>
<sequence length="414" mass="43099">MPYHISILTPGARVAELIAGVSRWNDLEMSTFEFLYQGLSSKHKLAADGINLINIDSNFDTNTGLGGQGILAISTTWTLGEGTDAYRAVESDIVFNGEEFPWGDGTAGTVDTEAVSVHESGHSAGLSHAGSICRESGSEGCGAEVPKATMYWNFSAGQPTNKATLELDDAAALISAYPTSTFRVQVVNATGDPMPGVTVLLLDAAAPVNGTNRFEGGLVYGDVTNSATLMGDQASSLSYINQTPFNLTDISGFTNFINPSHRTIRITATAAGITRTISHTVANSTSTLAVTLEDRIPPVVISLSPASGSTDAPQSGPIRAEFNESMNAATLTPLTFTNSQGLSGSVTYDVTSRIASFTPASSLAPLTTYTFTLTTGIQDTAGNALASPVVWSFTTKDSSSSSSGGCFIEVVGDK</sequence>
<feature type="domain" description="SbsA Ig-like" evidence="2">
    <location>
        <begin position="294"/>
        <end position="395"/>
    </location>
</feature>
<organism evidence="3 4">
    <name type="scientific">Desulfoluna limicola</name>
    <dbReference type="NCBI Taxonomy" id="2810562"/>
    <lineage>
        <taxon>Bacteria</taxon>
        <taxon>Pseudomonadati</taxon>
        <taxon>Thermodesulfobacteriota</taxon>
        <taxon>Desulfobacteria</taxon>
        <taxon>Desulfobacterales</taxon>
        <taxon>Desulfolunaceae</taxon>
        <taxon>Desulfoluna</taxon>
    </lineage>
</organism>
<evidence type="ECO:0000256" key="1">
    <source>
        <dbReference type="ARBA" id="ARBA00022729"/>
    </source>
</evidence>
<dbReference type="InterPro" id="IPR032812">
    <property type="entry name" value="SbsA_Ig"/>
</dbReference>
<dbReference type="Gene3D" id="3.40.390.10">
    <property type="entry name" value="Collagenase (Catalytic Domain)"/>
    <property type="match status" value="1"/>
</dbReference>
<name>A0ABN6F4W5_9BACT</name>
<accession>A0ABN6F4W5</accession>
<protein>
    <recommendedName>
        <fullName evidence="2">SbsA Ig-like domain-containing protein</fullName>
    </recommendedName>
</protein>
<dbReference type="InterPro" id="IPR024079">
    <property type="entry name" value="MetalloPept_cat_dom_sf"/>
</dbReference>
<dbReference type="Proteomes" id="UP001320148">
    <property type="component" value="Chromosome"/>
</dbReference>
<proteinExistence type="predicted"/>
<dbReference type="Gene3D" id="2.60.40.1220">
    <property type="match status" value="1"/>
</dbReference>
<dbReference type="Pfam" id="PF13205">
    <property type="entry name" value="Big_5"/>
    <property type="match status" value="1"/>
</dbReference>
<keyword evidence="1" id="KW-0732">Signal</keyword>
<dbReference type="InterPro" id="IPR014755">
    <property type="entry name" value="Cu-Rt/internalin_Ig-like"/>
</dbReference>
<evidence type="ECO:0000259" key="2">
    <source>
        <dbReference type="Pfam" id="PF13205"/>
    </source>
</evidence>
<evidence type="ECO:0000313" key="3">
    <source>
        <dbReference type="EMBL" id="BCS96322.1"/>
    </source>
</evidence>